<comment type="caution">
    <text evidence="2">The sequence shown here is derived from an EMBL/GenBank/DDBJ whole genome shotgun (WGS) entry which is preliminary data.</text>
</comment>
<keyword evidence="1" id="KW-0812">Transmembrane</keyword>
<keyword evidence="1" id="KW-1133">Transmembrane helix</keyword>
<keyword evidence="3" id="KW-1185">Reference proteome</keyword>
<protein>
    <recommendedName>
        <fullName evidence="4">DUF3953 domain-containing protein</fullName>
    </recommendedName>
</protein>
<dbReference type="EMBL" id="QXIR01000041">
    <property type="protein sequence ID" value="RIW28673.1"/>
    <property type="molecule type" value="Genomic_DNA"/>
</dbReference>
<feature type="transmembrane region" description="Helical" evidence="1">
    <location>
        <begin position="7"/>
        <end position="25"/>
    </location>
</feature>
<sequence>MGFLKKVNYILAIIGIGLAVTHFFIKGIELSISIAFAFLLVFFLLIGIEKVKNREIKSGYFYISAAAIMSLSVLKDLYVIIL</sequence>
<gene>
    <name evidence="2" type="ORF">D3H55_21090</name>
</gene>
<proteinExistence type="predicted"/>
<dbReference type="RefSeq" id="WP_119549287.1">
    <property type="nucleotide sequence ID" value="NZ_QXIR01000041.1"/>
</dbReference>
<evidence type="ECO:0000313" key="3">
    <source>
        <dbReference type="Proteomes" id="UP000265801"/>
    </source>
</evidence>
<organism evidence="2 3">
    <name type="scientific">Bacillus salacetis</name>
    <dbReference type="NCBI Taxonomy" id="2315464"/>
    <lineage>
        <taxon>Bacteria</taxon>
        <taxon>Bacillati</taxon>
        <taxon>Bacillota</taxon>
        <taxon>Bacilli</taxon>
        <taxon>Bacillales</taxon>
        <taxon>Bacillaceae</taxon>
        <taxon>Bacillus</taxon>
    </lineage>
</organism>
<evidence type="ECO:0008006" key="4">
    <source>
        <dbReference type="Google" id="ProtNLM"/>
    </source>
</evidence>
<reference evidence="2 3" key="1">
    <citation type="submission" date="2018-09" db="EMBL/GenBank/DDBJ databases">
        <title>Bacillus saliacetes sp. nov., isolated from Thai shrimp paste (Ka-pi).</title>
        <authorList>
            <person name="Daroonpunt R."/>
            <person name="Tanasupawat S."/>
            <person name="Yiamsombut S."/>
        </authorList>
    </citation>
    <scope>NUCLEOTIDE SEQUENCE [LARGE SCALE GENOMIC DNA]</scope>
    <source>
        <strain evidence="2 3">SKP7-4</strain>
    </source>
</reference>
<keyword evidence="1" id="KW-0472">Membrane</keyword>
<dbReference type="Proteomes" id="UP000265801">
    <property type="component" value="Unassembled WGS sequence"/>
</dbReference>
<feature type="transmembrane region" description="Helical" evidence="1">
    <location>
        <begin position="60"/>
        <end position="81"/>
    </location>
</feature>
<evidence type="ECO:0000313" key="2">
    <source>
        <dbReference type="EMBL" id="RIW28673.1"/>
    </source>
</evidence>
<evidence type="ECO:0000256" key="1">
    <source>
        <dbReference type="SAM" id="Phobius"/>
    </source>
</evidence>
<dbReference type="OrthoDB" id="2942722at2"/>
<name>A0A3A1QNR3_9BACI</name>
<dbReference type="AlphaFoldDB" id="A0A3A1QNR3"/>
<accession>A0A3A1QNR3</accession>
<feature type="transmembrane region" description="Helical" evidence="1">
    <location>
        <begin position="31"/>
        <end position="48"/>
    </location>
</feature>